<sequence length="251" mass="28489">MPSGSDPADVNEDDKPSKNVIAQISQFADDNLTIVRNISTCVGLAGLLIIARSIRLMTKFGSATDIPARFIERNVSVRGRLRNITEKGLEVEHIPIYVPLFSRLFTKRQSVTLLDVRLAGVEMTSEGHDWIVQQLKPAETVWLRLIARQNETLHCLVSVNRGSLFNTCVNEELLRHGLARTSPLVGVDPHSRIYWSLYKRLLRAEGRAEKKGKGLWKEESRWERVTDVLRNNMLVSSVKKLFKWTSGTKEK</sequence>
<dbReference type="GO" id="GO:0005615">
    <property type="term" value="C:extracellular space"/>
    <property type="evidence" value="ECO:0007669"/>
    <property type="project" value="TreeGrafter"/>
</dbReference>
<accession>A0AAW1ZE73</accession>
<reference evidence="2 3" key="1">
    <citation type="submission" date="2024-05" db="EMBL/GenBank/DDBJ databases">
        <title>A high-quality chromosomal-level genome assembly of Topmouth culter (Culter alburnus).</title>
        <authorList>
            <person name="Zhao H."/>
        </authorList>
    </citation>
    <scope>NUCLEOTIDE SEQUENCE [LARGE SCALE GENOMIC DNA]</scope>
    <source>
        <strain evidence="2">CATC2023</strain>
        <tissue evidence="2">Muscle</tissue>
    </source>
</reference>
<dbReference type="PANTHER" id="PTHR28434:SF1">
    <property type="entry name" value="PROTEIN C3ORF33"/>
    <property type="match status" value="1"/>
</dbReference>
<comment type="caution">
    <text evidence="2">The sequence shown here is derived from an EMBL/GenBank/DDBJ whole genome shotgun (WGS) entry which is preliminary data.</text>
</comment>
<gene>
    <name evidence="2" type="ORF">ABG768_011227</name>
</gene>
<dbReference type="InterPro" id="IPR035437">
    <property type="entry name" value="SNase_OB-fold_sf"/>
</dbReference>
<evidence type="ECO:0000256" key="1">
    <source>
        <dbReference type="SAM" id="Phobius"/>
    </source>
</evidence>
<dbReference type="EMBL" id="JAWDJR010000018">
    <property type="protein sequence ID" value="KAK9959148.1"/>
    <property type="molecule type" value="Genomic_DNA"/>
</dbReference>
<dbReference type="PANTHER" id="PTHR28434">
    <property type="entry name" value="PROTEIN C3ORF33"/>
    <property type="match status" value="1"/>
</dbReference>
<evidence type="ECO:0000313" key="3">
    <source>
        <dbReference type="Proteomes" id="UP001479290"/>
    </source>
</evidence>
<dbReference type="AlphaFoldDB" id="A0AAW1ZE73"/>
<keyword evidence="1" id="KW-0812">Transmembrane</keyword>
<evidence type="ECO:0008006" key="4">
    <source>
        <dbReference type="Google" id="ProtNLM"/>
    </source>
</evidence>
<protein>
    <recommendedName>
        <fullName evidence="4">TNase-like domain-containing protein</fullName>
    </recommendedName>
</protein>
<keyword evidence="1" id="KW-1133">Transmembrane helix</keyword>
<dbReference type="InterPro" id="IPR042421">
    <property type="entry name" value="C3orf33-like"/>
</dbReference>
<keyword evidence="3" id="KW-1185">Reference proteome</keyword>
<organism evidence="2 3">
    <name type="scientific">Culter alburnus</name>
    <name type="common">Topmouth culter</name>
    <dbReference type="NCBI Taxonomy" id="194366"/>
    <lineage>
        <taxon>Eukaryota</taxon>
        <taxon>Metazoa</taxon>
        <taxon>Chordata</taxon>
        <taxon>Craniata</taxon>
        <taxon>Vertebrata</taxon>
        <taxon>Euteleostomi</taxon>
        <taxon>Actinopterygii</taxon>
        <taxon>Neopterygii</taxon>
        <taxon>Teleostei</taxon>
        <taxon>Ostariophysi</taxon>
        <taxon>Cypriniformes</taxon>
        <taxon>Xenocyprididae</taxon>
        <taxon>Xenocypridinae</taxon>
        <taxon>Culter</taxon>
    </lineage>
</organism>
<feature type="transmembrane region" description="Helical" evidence="1">
    <location>
        <begin position="34"/>
        <end position="51"/>
    </location>
</feature>
<dbReference type="Proteomes" id="UP001479290">
    <property type="component" value="Unassembled WGS sequence"/>
</dbReference>
<proteinExistence type="predicted"/>
<evidence type="ECO:0000313" key="2">
    <source>
        <dbReference type="EMBL" id="KAK9959148.1"/>
    </source>
</evidence>
<dbReference type="Gene3D" id="2.40.50.90">
    <property type="match status" value="1"/>
</dbReference>
<dbReference type="SUPFAM" id="SSF50199">
    <property type="entry name" value="Staphylococcal nuclease"/>
    <property type="match status" value="1"/>
</dbReference>
<name>A0AAW1ZE73_CULAL</name>
<keyword evidence="1" id="KW-0472">Membrane</keyword>